<name>A0AAD0U5W6_9BURK</name>
<dbReference type="RefSeq" id="WP_061789272.1">
    <property type="nucleotide sequence ID" value="NZ_CP024996.1"/>
</dbReference>
<sequence length="82" mass="9194">MGNEELSDLLRLECQIDALKKVNEAAWKLLSPKQKDTLLKQLNSQLQYAADMAPAQQVSDAVLEEREFQLAALIARLISTSH</sequence>
<gene>
    <name evidence="1" type="ORF">RC54_03865</name>
</gene>
<evidence type="ECO:0000313" key="1">
    <source>
        <dbReference type="EMBL" id="AYR23006.1"/>
    </source>
</evidence>
<dbReference type="Proteomes" id="UP000269199">
    <property type="component" value="Chromosome"/>
</dbReference>
<protein>
    <submittedName>
        <fullName evidence="1">Uncharacterized protein</fullName>
    </submittedName>
</protein>
<proteinExistence type="predicted"/>
<accession>A0AAD0U5W6</accession>
<organism evidence="1 2">
    <name type="scientific">Herbaspirillum rubrisubalbicans</name>
    <dbReference type="NCBI Taxonomy" id="80842"/>
    <lineage>
        <taxon>Bacteria</taxon>
        <taxon>Pseudomonadati</taxon>
        <taxon>Pseudomonadota</taxon>
        <taxon>Betaproteobacteria</taxon>
        <taxon>Burkholderiales</taxon>
        <taxon>Oxalobacteraceae</taxon>
        <taxon>Herbaspirillum</taxon>
    </lineage>
</organism>
<evidence type="ECO:0000313" key="2">
    <source>
        <dbReference type="Proteomes" id="UP000269199"/>
    </source>
</evidence>
<dbReference type="EMBL" id="CP024996">
    <property type="protein sequence ID" value="AYR23006.1"/>
    <property type="molecule type" value="Genomic_DNA"/>
</dbReference>
<dbReference type="AlphaFoldDB" id="A0AAD0U5W6"/>
<reference evidence="1 2" key="1">
    <citation type="submission" date="2017-11" db="EMBL/GenBank/DDBJ databases">
        <title>Complete genome sequence of Herbaspirillum rubrisubalbicans DSM 11543.</title>
        <authorList>
            <person name="Chen M."/>
            <person name="An Q."/>
        </authorList>
    </citation>
    <scope>NUCLEOTIDE SEQUENCE [LARGE SCALE GENOMIC DNA]</scope>
    <source>
        <strain evidence="1 2">DSM 11543</strain>
    </source>
</reference>